<evidence type="ECO:0000256" key="1">
    <source>
        <dbReference type="SAM" id="MobiDB-lite"/>
    </source>
</evidence>
<gene>
    <name evidence="2" type="ORF">H920_10258</name>
</gene>
<feature type="compositionally biased region" description="Basic and acidic residues" evidence="1">
    <location>
        <begin position="215"/>
        <end position="319"/>
    </location>
</feature>
<feature type="compositionally biased region" description="Basic and acidic residues" evidence="1">
    <location>
        <begin position="102"/>
        <end position="130"/>
    </location>
</feature>
<evidence type="ECO:0000313" key="3">
    <source>
        <dbReference type="Proteomes" id="UP000028990"/>
    </source>
</evidence>
<keyword evidence="3" id="KW-1185">Reference proteome</keyword>
<feature type="compositionally biased region" description="Basic and acidic residues" evidence="1">
    <location>
        <begin position="74"/>
        <end position="92"/>
    </location>
</feature>
<proteinExistence type="predicted"/>
<feature type="compositionally biased region" description="Basic and acidic residues" evidence="1">
    <location>
        <begin position="24"/>
        <end position="36"/>
    </location>
</feature>
<feature type="compositionally biased region" description="Basic and acidic residues" evidence="1">
    <location>
        <begin position="192"/>
        <end position="205"/>
    </location>
</feature>
<protein>
    <submittedName>
        <fullName evidence="2">Uncharacterized protein</fullName>
    </submittedName>
</protein>
<evidence type="ECO:0000313" key="2">
    <source>
        <dbReference type="EMBL" id="KFO28397.1"/>
    </source>
</evidence>
<organism evidence="2 3">
    <name type="scientific">Fukomys damarensis</name>
    <name type="common">Damaraland mole rat</name>
    <name type="synonym">Cryptomys damarensis</name>
    <dbReference type="NCBI Taxonomy" id="885580"/>
    <lineage>
        <taxon>Eukaryota</taxon>
        <taxon>Metazoa</taxon>
        <taxon>Chordata</taxon>
        <taxon>Craniata</taxon>
        <taxon>Vertebrata</taxon>
        <taxon>Euteleostomi</taxon>
        <taxon>Mammalia</taxon>
        <taxon>Eutheria</taxon>
        <taxon>Euarchontoglires</taxon>
        <taxon>Glires</taxon>
        <taxon>Rodentia</taxon>
        <taxon>Hystricomorpha</taxon>
        <taxon>Bathyergidae</taxon>
        <taxon>Fukomys</taxon>
    </lineage>
</organism>
<name>A0A091DBE3_FUKDA</name>
<dbReference type="eggNOG" id="ENOG502QQGX">
    <property type="taxonomic scope" value="Eukaryota"/>
</dbReference>
<feature type="compositionally biased region" description="Basic and acidic residues" evidence="1">
    <location>
        <begin position="342"/>
        <end position="354"/>
    </location>
</feature>
<reference evidence="2 3" key="1">
    <citation type="submission" date="2013-11" db="EMBL/GenBank/DDBJ databases">
        <title>The Damaraland mole rat (Fukomys damarensis) genome and evolution of African mole rats.</title>
        <authorList>
            <person name="Gladyshev V.N."/>
            <person name="Fang X."/>
        </authorList>
    </citation>
    <scope>NUCLEOTIDE SEQUENCE [LARGE SCALE GENOMIC DNA]</scope>
    <source>
        <tissue evidence="2">Liver</tissue>
    </source>
</reference>
<dbReference type="Proteomes" id="UP000028990">
    <property type="component" value="Unassembled WGS sequence"/>
</dbReference>
<dbReference type="AlphaFoldDB" id="A0A091DBE3"/>
<feature type="compositionally biased region" description="Acidic residues" evidence="1">
    <location>
        <begin position="375"/>
        <end position="385"/>
    </location>
</feature>
<dbReference type="EMBL" id="KN122776">
    <property type="protein sequence ID" value="KFO28397.1"/>
    <property type="molecule type" value="Genomic_DNA"/>
</dbReference>
<sequence length="416" mass="46272">MPWNGLIVIGKRIELQGRNTAKPRMGDPKHESEYWRPEGVGKLVLKEKSEVSQEEMDGKGLRSPASPSQVSADLGKEGPGEGEEKQEAKGKTGTEASAETIAESRREFMSEERPEMTVETRRGSASEERLGPTVLKEQSEFGQEEIDEKGPHSVASASQASADTGRDSPRETEEKQEVRKETGAESGAEVIEESRRASVSEERSEVTAGSSRGSVSEERLEVIEESASEKRPEVTPESRRGSASEERLEVTPESRRESGERLGSMEDKVGTSGEDMRSRGDQLGQDELRSSGESLEYKKEKQKSTGEKRAPIRERRVEEQGSSGENLEDGPRMENVSEEDIEKLQEATSDEKVIEVTNEEMEIPFESMGERDEKLEEIEEKEVDEDNLRETEDITGESVSMGEKDVIEEIDEEPSE</sequence>
<feature type="compositionally biased region" description="Basic and acidic residues" evidence="1">
    <location>
        <begin position="164"/>
        <end position="183"/>
    </location>
</feature>
<accession>A0A091DBE3</accession>
<feature type="region of interest" description="Disordered" evidence="1">
    <location>
        <begin position="17"/>
        <end position="416"/>
    </location>
</feature>
<feature type="compositionally biased region" description="Basic and acidic residues" evidence="1">
    <location>
        <begin position="44"/>
        <end position="60"/>
    </location>
</feature>